<evidence type="ECO:0000256" key="5">
    <source>
        <dbReference type="ARBA" id="ARBA00022801"/>
    </source>
</evidence>
<dbReference type="PANTHER" id="PTHR46521:SF4">
    <property type="entry name" value="SUCROSE-PHOSPHATASE 2-RELATED"/>
    <property type="match status" value="1"/>
</dbReference>
<comment type="pathway">
    <text evidence="2">Glycan biosynthesis; sucrose biosynthesis; sucrose from D-fructose 6-phosphate and UDP-alpha-D-glucose: step 2/2.</text>
</comment>
<feature type="domain" description="Sucrose phosphatase-like" evidence="7">
    <location>
        <begin position="2"/>
        <end position="241"/>
    </location>
</feature>
<dbReference type="GO" id="GO:0050307">
    <property type="term" value="F:sucrose-phosphate phosphatase activity"/>
    <property type="evidence" value="ECO:0007669"/>
    <property type="project" value="UniProtKB-EC"/>
</dbReference>
<evidence type="ECO:0000256" key="1">
    <source>
        <dbReference type="ARBA" id="ARBA00001946"/>
    </source>
</evidence>
<dbReference type="KEGG" id="ned:HUN01_32555"/>
<comment type="catalytic activity">
    <reaction evidence="6">
        <text>sucrose 6(F)-phosphate + H2O = sucrose + phosphate</text>
        <dbReference type="Rhea" id="RHEA:19289"/>
        <dbReference type="ChEBI" id="CHEBI:15377"/>
        <dbReference type="ChEBI" id="CHEBI:17992"/>
        <dbReference type="ChEBI" id="CHEBI:43474"/>
        <dbReference type="ChEBI" id="CHEBI:57723"/>
        <dbReference type="EC" id="3.1.3.24"/>
    </reaction>
</comment>
<evidence type="ECO:0000256" key="3">
    <source>
        <dbReference type="ARBA" id="ARBA00007211"/>
    </source>
</evidence>
<comment type="similarity">
    <text evidence="3">Belongs to the sucrose phosphatase family.</text>
</comment>
<dbReference type="Proteomes" id="UP000514713">
    <property type="component" value="Chromosome"/>
</dbReference>
<dbReference type="InterPro" id="IPR023214">
    <property type="entry name" value="HAD_sf"/>
</dbReference>
<dbReference type="EMBL" id="CP054698">
    <property type="protein sequence ID" value="QMS92104.1"/>
    <property type="molecule type" value="Genomic_DNA"/>
</dbReference>
<dbReference type="GO" id="GO:0005986">
    <property type="term" value="P:sucrose biosynthetic process"/>
    <property type="evidence" value="ECO:0007669"/>
    <property type="project" value="UniProtKB-UniPathway"/>
</dbReference>
<dbReference type="InterPro" id="IPR012847">
    <property type="entry name" value="Sucrose_phosphatase_pln/cyn"/>
</dbReference>
<dbReference type="GO" id="GO:0000287">
    <property type="term" value="F:magnesium ion binding"/>
    <property type="evidence" value="ECO:0007669"/>
    <property type="project" value="InterPro"/>
</dbReference>
<reference evidence="9" key="1">
    <citation type="submission" date="2020-06" db="EMBL/GenBank/DDBJ databases">
        <title>Nostoc edaphicum CCNP1411 genome.</title>
        <authorList>
            <person name="Fidor A."/>
            <person name="Grabski M."/>
            <person name="Gawor J."/>
            <person name="Gromadka R."/>
            <person name="Wegrzyn G."/>
            <person name="Mazur-Marzec H."/>
        </authorList>
    </citation>
    <scope>NUCLEOTIDE SEQUENCE [LARGE SCALE GENOMIC DNA]</scope>
    <source>
        <strain evidence="9">CCNP1411</strain>
    </source>
</reference>
<comment type="cofactor">
    <cofactor evidence="1">
        <name>Mg(2+)</name>
        <dbReference type="ChEBI" id="CHEBI:18420"/>
    </cofactor>
</comment>
<dbReference type="EC" id="3.1.3.24" evidence="4"/>
<accession>A0A7D7QNZ5</accession>
<dbReference type="Gene3D" id="3.40.50.1000">
    <property type="entry name" value="HAD superfamily/HAD-like"/>
    <property type="match status" value="1"/>
</dbReference>
<evidence type="ECO:0000313" key="9">
    <source>
        <dbReference type="Proteomes" id="UP000514713"/>
    </source>
</evidence>
<dbReference type="AlphaFoldDB" id="A0A7D7QNZ5"/>
<dbReference type="RefSeq" id="WP_181929630.1">
    <property type="nucleotide sequence ID" value="NZ_CP054698.1"/>
</dbReference>
<keyword evidence="9" id="KW-1185">Reference proteome</keyword>
<dbReference type="InterPro" id="IPR006379">
    <property type="entry name" value="HAD-SF_hydro_IIB"/>
</dbReference>
<keyword evidence="5 8" id="KW-0378">Hydrolase</keyword>
<dbReference type="PANTHER" id="PTHR46521">
    <property type="entry name" value="SUCROSE-PHOSPHATASE 2-RELATED"/>
    <property type="match status" value="1"/>
</dbReference>
<dbReference type="InterPro" id="IPR006380">
    <property type="entry name" value="SPP-like_dom"/>
</dbReference>
<evidence type="ECO:0000256" key="2">
    <source>
        <dbReference type="ARBA" id="ARBA00005070"/>
    </source>
</evidence>
<evidence type="ECO:0000259" key="7">
    <source>
        <dbReference type="Pfam" id="PF05116"/>
    </source>
</evidence>
<name>A0A7D7QNZ5_9NOSO</name>
<dbReference type="NCBIfam" id="TIGR01482">
    <property type="entry name" value="SPP-subfamily"/>
    <property type="match status" value="1"/>
</dbReference>
<dbReference type="InterPro" id="IPR036412">
    <property type="entry name" value="HAD-like_sf"/>
</dbReference>
<evidence type="ECO:0000313" key="8">
    <source>
        <dbReference type="EMBL" id="QMS92104.1"/>
    </source>
</evidence>
<dbReference type="InterPro" id="IPR051518">
    <property type="entry name" value="Sucrose_Phosphatase"/>
</dbReference>
<dbReference type="NCBIfam" id="TIGR01484">
    <property type="entry name" value="HAD-SF-IIB"/>
    <property type="match status" value="1"/>
</dbReference>
<organism evidence="8 9">
    <name type="scientific">Nostoc edaphicum CCNP1411</name>
    <dbReference type="NCBI Taxonomy" id="1472755"/>
    <lineage>
        <taxon>Bacteria</taxon>
        <taxon>Bacillati</taxon>
        <taxon>Cyanobacteriota</taxon>
        <taxon>Cyanophyceae</taxon>
        <taxon>Nostocales</taxon>
        <taxon>Nostocaceae</taxon>
        <taxon>Nostoc</taxon>
    </lineage>
</organism>
<dbReference type="Pfam" id="PF05116">
    <property type="entry name" value="S6PP"/>
    <property type="match status" value="1"/>
</dbReference>
<evidence type="ECO:0000256" key="6">
    <source>
        <dbReference type="ARBA" id="ARBA00048036"/>
    </source>
</evidence>
<evidence type="ECO:0000256" key="4">
    <source>
        <dbReference type="ARBA" id="ARBA00013112"/>
    </source>
</evidence>
<protein>
    <recommendedName>
        <fullName evidence="4">sucrose-phosphate phosphatase</fullName>
        <ecNumber evidence="4">3.1.3.24</ecNumber>
    </recommendedName>
</protein>
<dbReference type="Gene3D" id="3.90.1070.10">
    <property type="match status" value="1"/>
</dbReference>
<dbReference type="UniPathway" id="UPA00371">
    <property type="reaction ID" value="UER00546"/>
</dbReference>
<dbReference type="NCBIfam" id="TIGR01485">
    <property type="entry name" value="SPP_plant-cyano"/>
    <property type="match status" value="1"/>
</dbReference>
<proteinExistence type="inferred from homology"/>
<dbReference type="SUPFAM" id="SSF56784">
    <property type="entry name" value="HAD-like"/>
    <property type="match status" value="1"/>
</dbReference>
<gene>
    <name evidence="8" type="ORF">HUN01_32555</name>
</gene>
<sequence>MKLLLVIELDNTLVGNNRAIAALNQRLEAIRNQIYLVYVTGRSYASSRRVITKAWLLKPDYLIVSAGTEIYQQGVLLEKDWANQISRDWNWDAVWTIASYFPALIPQPDSEQTPYKLSFCLDMDAPLEVIHDLQDLLTFTGLQVEVIFSNGRDVDIIPKNSNKGKATAYLQELLQAQSDATVICGGSGNDISLFQQPSAGIIVGNAQTELLWWYYKTRYPWNFLAHYPGAAGILEGLIYFNILPFPNSWSAMGYAPP</sequence>